<evidence type="ECO:0000313" key="2">
    <source>
        <dbReference type="EMBL" id="SVA51918.1"/>
    </source>
</evidence>
<accession>A0A381WIG5</accession>
<feature type="transmembrane region" description="Helical" evidence="1">
    <location>
        <begin position="32"/>
        <end position="49"/>
    </location>
</feature>
<gene>
    <name evidence="2" type="ORF">METZ01_LOCUS104772</name>
</gene>
<reference evidence="2" key="1">
    <citation type="submission" date="2018-05" db="EMBL/GenBank/DDBJ databases">
        <authorList>
            <person name="Lanie J.A."/>
            <person name="Ng W.-L."/>
            <person name="Kazmierczak K.M."/>
            <person name="Andrzejewski T.M."/>
            <person name="Davidsen T.M."/>
            <person name="Wayne K.J."/>
            <person name="Tettelin H."/>
            <person name="Glass J.I."/>
            <person name="Rusch D."/>
            <person name="Podicherti R."/>
            <person name="Tsui H.-C.T."/>
            <person name="Winkler M.E."/>
        </authorList>
    </citation>
    <scope>NUCLEOTIDE SEQUENCE</scope>
</reference>
<name>A0A381WIG5_9ZZZZ</name>
<evidence type="ECO:0000256" key="1">
    <source>
        <dbReference type="SAM" id="Phobius"/>
    </source>
</evidence>
<keyword evidence="1" id="KW-0472">Membrane</keyword>
<proteinExistence type="predicted"/>
<dbReference type="AlphaFoldDB" id="A0A381WIG5"/>
<dbReference type="EMBL" id="UINC01011820">
    <property type="protein sequence ID" value="SVA51918.1"/>
    <property type="molecule type" value="Genomic_DNA"/>
</dbReference>
<protein>
    <submittedName>
        <fullName evidence="2">Uncharacterized protein</fullName>
    </submittedName>
</protein>
<keyword evidence="1" id="KW-0812">Transmembrane</keyword>
<feature type="transmembrane region" description="Helical" evidence="1">
    <location>
        <begin position="7"/>
        <end position="26"/>
    </location>
</feature>
<organism evidence="2">
    <name type="scientific">marine metagenome</name>
    <dbReference type="NCBI Taxonomy" id="408172"/>
    <lineage>
        <taxon>unclassified sequences</taxon>
        <taxon>metagenomes</taxon>
        <taxon>ecological metagenomes</taxon>
    </lineage>
</organism>
<keyword evidence="1" id="KW-1133">Transmembrane helix</keyword>
<sequence>MANQYSFIVIASVVVILVIIFGWKLIGLRFAIPIAIIVSVLMLIFMLSFSTKNQHQMSINDFENSLLTDRPVFLVMYSNY</sequence>